<dbReference type="InterPro" id="IPR025875">
    <property type="entry name" value="Leu-rich_rpt_4"/>
</dbReference>
<keyword evidence="1" id="KW-0433">Leucine-rich repeat</keyword>
<reference evidence="4 5" key="1">
    <citation type="journal article" date="2012" name="Nucleic Acids Res.">
        <title>Sequencing of the smallest Apicomplexan genome from the human pathogen Babesia microti.</title>
        <authorList>
            <person name="Cornillot E."/>
            <person name="Hadj-Kaddour K."/>
            <person name="Dassouli A."/>
            <person name="Noel B."/>
            <person name="Ranwez V."/>
            <person name="Vacherie B."/>
            <person name="Augagneur Y."/>
            <person name="Bres V."/>
            <person name="Duclos A."/>
            <person name="Randazzo S."/>
            <person name="Carcy B."/>
            <person name="Debierre-Grockiego F."/>
            <person name="Delbecq S."/>
            <person name="Moubri-Menage K."/>
            <person name="Shams-Eldin H."/>
            <person name="Usmani-Brown S."/>
            <person name="Bringaud F."/>
            <person name="Wincker P."/>
            <person name="Vivares C.P."/>
            <person name="Schwarz R.T."/>
            <person name="Schetters T.P."/>
            <person name="Krause P.J."/>
            <person name="Gorenflot A."/>
            <person name="Berry V."/>
            <person name="Barbe V."/>
            <person name="Ben Mamoun C."/>
        </authorList>
    </citation>
    <scope>NUCLEOTIDE SEQUENCE [LARGE SCALE GENOMIC DNA]</scope>
    <source>
        <strain evidence="4 5">RI</strain>
    </source>
</reference>
<evidence type="ECO:0000256" key="1">
    <source>
        <dbReference type="ARBA" id="ARBA00022614"/>
    </source>
</evidence>
<sequence>MSSSLTLAELAKQFKGIDKGFDIKKIVLEDSNVRDIESLEPFTSLEYISFRCNNLDSIEFLINNYYLRHINLSNNKLNLLDVRITQLSKLEYINLANNNLDDISPLNDCTNLKVIVANNNKITKFPRISKLESLEILILSDNLIESVGLPSAHNKKLAKVSLSRNKIREFPLTKFWPSLKELRLNGNKIITLPSKDQLDVMSSIRTLDLGNNSIYDKSYALNLKAFVNLRDLNLLGNPVSDKITIEELELERLIIYNSRKIAKRDAGNNDRKTAKTRKKQYSLQNTK</sequence>
<proteinExistence type="predicted"/>
<evidence type="ECO:0000313" key="4">
    <source>
        <dbReference type="EMBL" id="SJK86708.1"/>
    </source>
</evidence>
<reference evidence="4 5" key="2">
    <citation type="journal article" date="2013" name="PLoS ONE">
        <title>Whole genome mapping and re-organization of the nuclear and mitochondrial genomes of Babesia microti isolates.</title>
        <authorList>
            <person name="Cornillot E."/>
            <person name="Dassouli A."/>
            <person name="Garg A."/>
            <person name="Pachikara N."/>
            <person name="Randazzo S."/>
            <person name="Depoix D."/>
            <person name="Carcy B."/>
            <person name="Delbecq S."/>
            <person name="Frutos R."/>
            <person name="Silva J.C."/>
            <person name="Sutton R."/>
            <person name="Krause P.J."/>
            <person name="Mamoun C.B."/>
        </authorList>
    </citation>
    <scope>NUCLEOTIDE SEQUENCE [LARGE SCALE GENOMIC DNA]</scope>
    <source>
        <strain evidence="4 5">RI</strain>
    </source>
</reference>
<keyword evidence="5" id="KW-1185">Reference proteome</keyword>
<dbReference type="OrthoDB" id="277458at2759"/>
<evidence type="ECO:0000256" key="2">
    <source>
        <dbReference type="ARBA" id="ARBA00022737"/>
    </source>
</evidence>
<dbReference type="SUPFAM" id="SSF52058">
    <property type="entry name" value="L domain-like"/>
    <property type="match status" value="1"/>
</dbReference>
<dbReference type="AlphaFoldDB" id="A0A1R4ACI8"/>
<protein>
    <submittedName>
        <fullName evidence="4">Leucine-rich repeat protein (LRR3)</fullName>
    </submittedName>
</protein>
<dbReference type="InterPro" id="IPR032675">
    <property type="entry name" value="LRR_dom_sf"/>
</dbReference>
<dbReference type="GeneID" id="24425585"/>
<keyword evidence="2" id="KW-0677">Repeat</keyword>
<dbReference type="EMBL" id="LN871598">
    <property type="protein sequence ID" value="SJK86708.1"/>
    <property type="molecule type" value="Genomic_DNA"/>
</dbReference>
<name>A0A1R4ACI8_BABMR</name>
<evidence type="ECO:0000313" key="5">
    <source>
        <dbReference type="Proteomes" id="UP000002899"/>
    </source>
</evidence>
<dbReference type="Proteomes" id="UP000002899">
    <property type="component" value="Chromosome III"/>
</dbReference>
<dbReference type="VEuPathDB" id="PiroplasmaDB:BMR1_03g04683"/>
<dbReference type="PROSITE" id="PS51450">
    <property type="entry name" value="LRR"/>
    <property type="match status" value="2"/>
</dbReference>
<dbReference type="Pfam" id="PF12799">
    <property type="entry name" value="LRR_4"/>
    <property type="match status" value="1"/>
</dbReference>
<dbReference type="PANTHER" id="PTHR46652">
    <property type="entry name" value="LEUCINE-RICH REPEAT AND IQ DOMAIN-CONTAINING PROTEIN 1-RELATED"/>
    <property type="match status" value="1"/>
</dbReference>
<dbReference type="InterPro" id="IPR001611">
    <property type="entry name" value="Leu-rich_rpt"/>
</dbReference>
<accession>A0A1R4ACI8</accession>
<dbReference type="Gene3D" id="3.80.10.10">
    <property type="entry name" value="Ribonuclease Inhibitor"/>
    <property type="match status" value="1"/>
</dbReference>
<dbReference type="InterPro" id="IPR050836">
    <property type="entry name" value="SDS22/Internalin_LRR"/>
</dbReference>
<feature type="region of interest" description="Disordered" evidence="3">
    <location>
        <begin position="265"/>
        <end position="287"/>
    </location>
</feature>
<evidence type="ECO:0000256" key="3">
    <source>
        <dbReference type="SAM" id="MobiDB-lite"/>
    </source>
</evidence>
<dbReference type="RefSeq" id="XP_021338831.1">
    <property type="nucleotide sequence ID" value="XM_021482297.1"/>
</dbReference>
<dbReference type="PANTHER" id="PTHR46652:SF7">
    <property type="entry name" value="LEUCINE-RICH REPEAT AND IQ DOMAIN-CONTAINING PROTEIN 1"/>
    <property type="match status" value="1"/>
</dbReference>
<dbReference type="KEGG" id="bmic:BMR1_03g04683"/>
<reference evidence="4 5" key="3">
    <citation type="journal article" date="2016" name="Sci. Rep.">
        <title>Genome-wide diversity and gene expression profiling of Babesia microti isolates identify polymorphic genes that mediate host-pathogen interactions.</title>
        <authorList>
            <person name="Silva J.C."/>
            <person name="Cornillot E."/>
            <person name="McCracken C."/>
            <person name="Usmani-Brown S."/>
            <person name="Dwivedi A."/>
            <person name="Ifeonu O.O."/>
            <person name="Crabtree J."/>
            <person name="Gotia H.T."/>
            <person name="Virji A.Z."/>
            <person name="Reynes C."/>
            <person name="Colinge J."/>
            <person name="Kumar V."/>
            <person name="Lawres L."/>
            <person name="Pazzi J.E."/>
            <person name="Pablo J.V."/>
            <person name="Hung C."/>
            <person name="Brancato J."/>
            <person name="Kumari P."/>
            <person name="Orvis J."/>
            <person name="Tretina K."/>
            <person name="Chibucos M."/>
            <person name="Ott S."/>
            <person name="Sadzewicz L."/>
            <person name="Sengamalay N."/>
            <person name="Shetty A.C."/>
            <person name="Su Q."/>
            <person name="Tallon L."/>
            <person name="Fraser C.M."/>
            <person name="Frutos R."/>
            <person name="Molina D.M."/>
            <person name="Krause P.J."/>
            <person name="Ben Mamoun C."/>
        </authorList>
    </citation>
    <scope>NUCLEOTIDE SEQUENCE [LARGE SCALE GENOMIC DNA]</scope>
    <source>
        <strain evidence="4 5">RI</strain>
    </source>
</reference>
<organism evidence="4 5">
    <name type="scientific">Babesia microti (strain RI)</name>
    <dbReference type="NCBI Taxonomy" id="1133968"/>
    <lineage>
        <taxon>Eukaryota</taxon>
        <taxon>Sar</taxon>
        <taxon>Alveolata</taxon>
        <taxon>Apicomplexa</taxon>
        <taxon>Aconoidasida</taxon>
        <taxon>Piroplasmida</taxon>
        <taxon>Babesiidae</taxon>
        <taxon>Babesia</taxon>
    </lineage>
</organism>